<keyword evidence="3" id="KW-1185">Reference proteome</keyword>
<organism evidence="2 3">
    <name type="scientific">Spiroplasma eriocheiris</name>
    <dbReference type="NCBI Taxonomy" id="315358"/>
    <lineage>
        <taxon>Bacteria</taxon>
        <taxon>Bacillati</taxon>
        <taxon>Mycoplasmatota</taxon>
        <taxon>Mollicutes</taxon>
        <taxon>Entomoplasmatales</taxon>
        <taxon>Spiroplasmataceae</taxon>
        <taxon>Spiroplasma</taxon>
    </lineage>
</organism>
<gene>
    <name evidence="2" type="ORF">SERIO_v1c03620</name>
</gene>
<protein>
    <submittedName>
        <fullName evidence="2">Uncharacterized protein</fullName>
    </submittedName>
</protein>
<feature type="transmembrane region" description="Helical" evidence="1">
    <location>
        <begin position="274"/>
        <end position="296"/>
    </location>
</feature>
<proteinExistence type="predicted"/>
<dbReference type="Proteomes" id="UP000035661">
    <property type="component" value="Chromosome"/>
</dbReference>
<evidence type="ECO:0000313" key="2">
    <source>
        <dbReference type="EMBL" id="AKM53944.1"/>
    </source>
</evidence>
<reference evidence="3" key="2">
    <citation type="submission" date="2015-06" db="EMBL/GenBank/DDBJ databases">
        <title>Complete genome sequence of Spiroplasma eriocheiris TDA-040725-5 (DSM 21848).</title>
        <authorList>
            <person name="Lo W.-S."/>
            <person name="Kuo C.-H."/>
        </authorList>
    </citation>
    <scope>NUCLEOTIDE SEQUENCE [LARGE SCALE GENOMIC DNA]</scope>
    <source>
        <strain evidence="3">TDA-040725-5</strain>
    </source>
</reference>
<feature type="transmembrane region" description="Helical" evidence="1">
    <location>
        <begin position="167"/>
        <end position="188"/>
    </location>
</feature>
<dbReference type="RefSeq" id="WP_047791200.1">
    <property type="nucleotide sequence ID" value="NZ_CP011856.1"/>
</dbReference>
<keyword evidence="1" id="KW-0472">Membrane</keyword>
<keyword evidence="1" id="KW-1133">Transmembrane helix</keyword>
<reference evidence="2 3" key="1">
    <citation type="journal article" date="2015" name="Genome Biol. Evol.">
        <title>Found and Lost: The Fates of Horizontally Acquired Genes in Arthropod-Symbiotic Spiroplasma.</title>
        <authorList>
            <person name="Lo W.S."/>
            <person name="Gasparich G.E."/>
            <person name="Kuo C.H."/>
        </authorList>
    </citation>
    <scope>NUCLEOTIDE SEQUENCE [LARGE SCALE GENOMIC DNA]</scope>
    <source>
        <strain evidence="3">TDA-040725-5</strain>
    </source>
</reference>
<name>A0A0H3XKJ9_9MOLU</name>
<evidence type="ECO:0000256" key="1">
    <source>
        <dbReference type="SAM" id="Phobius"/>
    </source>
</evidence>
<dbReference type="AlphaFoldDB" id="A0A0H3XKJ9"/>
<dbReference type="EMBL" id="CP011856">
    <property type="protein sequence ID" value="AKM53944.1"/>
    <property type="molecule type" value="Genomic_DNA"/>
</dbReference>
<sequence>MPQNEQNNRIKVEYKIVTKIINTDNRTAECLISEEYNVDETSEILKEGILKLANSMKIPLKKPNLVQQEVCSIGYDPEKDGSNYDEIFGINSWTIKIINKSPEIAGVLQMISAITSFTLPVKYDVWKKVNIYLLSGEALSYAGRPFIERKLHHKEWLTYNQQTVLKLLLVLSNLSLVASGIYTIIYNYGEEPEDDSVWEFLKAKFFGNEISKFALAAQLAPLAQAITTFAPDSCKNIIKSIISGIGITRGSCGLKFAYDLIIKEINNKKYVANYGAAILGVSIPIALNYLVDLIAYSSPSLKWLKQKLMWKFKGANCESISGQSEYSRLLDSESQDCPDSNQTHVEPIMNSCCSNGLILTNEKSGGQDKILVIDQDKIRATIDTQHRLIWNDKKNQIILKEKQNELAQSNQKNVNNVIIIQESEQESEQESSIFCCW</sequence>
<dbReference type="PATRIC" id="fig|743698.3.peg.363"/>
<evidence type="ECO:0000313" key="3">
    <source>
        <dbReference type="Proteomes" id="UP000035661"/>
    </source>
</evidence>
<keyword evidence="1" id="KW-0812">Transmembrane</keyword>
<dbReference type="KEGG" id="seri:SERIO_v1c03620"/>
<dbReference type="STRING" id="315358.SERIO_v1c03620"/>
<accession>A0A0H3XKJ9</accession>